<dbReference type="Proteomes" id="UP000475862">
    <property type="component" value="Unassembled WGS sequence"/>
</dbReference>
<dbReference type="EMBL" id="VYZN01000061">
    <property type="protein sequence ID" value="KAE9525300.1"/>
    <property type="molecule type" value="Genomic_DNA"/>
</dbReference>
<comment type="caution">
    <text evidence="1">The sequence shown here is derived from an EMBL/GenBank/DDBJ whole genome shotgun (WGS) entry which is preliminary data.</text>
</comment>
<name>A0A6G0T3S4_APHGL</name>
<protein>
    <submittedName>
        <fullName evidence="1">Uncharacterized protein</fullName>
    </submittedName>
</protein>
<accession>A0A6G0T3S4</accession>
<evidence type="ECO:0000313" key="2">
    <source>
        <dbReference type="Proteomes" id="UP000475862"/>
    </source>
</evidence>
<reference evidence="1 2" key="1">
    <citation type="submission" date="2019-08" db="EMBL/GenBank/DDBJ databases">
        <title>The genome of the soybean aphid Biotype 1, its phylome, world population structure and adaptation to the North American continent.</title>
        <authorList>
            <person name="Giordano R."/>
            <person name="Donthu R.K."/>
            <person name="Hernandez A.G."/>
            <person name="Wright C.L."/>
            <person name="Zimin A.V."/>
        </authorList>
    </citation>
    <scope>NUCLEOTIDE SEQUENCE [LARGE SCALE GENOMIC DNA]</scope>
    <source>
        <tissue evidence="1">Whole aphids</tissue>
    </source>
</reference>
<gene>
    <name evidence="1" type="ORF">AGLY_014368</name>
</gene>
<evidence type="ECO:0000313" key="1">
    <source>
        <dbReference type="EMBL" id="KAE9525300.1"/>
    </source>
</evidence>
<dbReference type="AlphaFoldDB" id="A0A6G0T3S4"/>
<sequence length="171" mass="20442">MQNLIKTMDQNPKSIYSIFTVRIKRCDGYMPIWTGWLMKADWPSYENVNVRYYNNLNQQKKFKLFSVFKCVCLPCNAMHLTCKYLINSNTQLYQLYKREDVVQFTRGTRLEWAGHDCVKELLEEIGGDWEQAYNRERWEELVLAAKIFEALKSEPMYLILKPTQVVTDLRF</sequence>
<proteinExistence type="predicted"/>
<organism evidence="1 2">
    <name type="scientific">Aphis glycines</name>
    <name type="common">Soybean aphid</name>
    <dbReference type="NCBI Taxonomy" id="307491"/>
    <lineage>
        <taxon>Eukaryota</taxon>
        <taxon>Metazoa</taxon>
        <taxon>Ecdysozoa</taxon>
        <taxon>Arthropoda</taxon>
        <taxon>Hexapoda</taxon>
        <taxon>Insecta</taxon>
        <taxon>Pterygota</taxon>
        <taxon>Neoptera</taxon>
        <taxon>Paraneoptera</taxon>
        <taxon>Hemiptera</taxon>
        <taxon>Sternorrhyncha</taxon>
        <taxon>Aphidomorpha</taxon>
        <taxon>Aphidoidea</taxon>
        <taxon>Aphididae</taxon>
        <taxon>Aphidini</taxon>
        <taxon>Aphis</taxon>
        <taxon>Aphis</taxon>
    </lineage>
</organism>
<keyword evidence="2" id="KW-1185">Reference proteome</keyword>